<keyword evidence="4" id="KW-1185">Reference proteome</keyword>
<dbReference type="Proteomes" id="UP000019024">
    <property type="component" value="Plasmid unnamed"/>
</dbReference>
<dbReference type="RefSeq" id="WP_049954455.1">
    <property type="nucleotide sequence ID" value="NZ_CP007056.1"/>
</dbReference>
<evidence type="ECO:0000313" key="4">
    <source>
        <dbReference type="Proteomes" id="UP000019024"/>
    </source>
</evidence>
<evidence type="ECO:0008006" key="5">
    <source>
        <dbReference type="Google" id="ProtNLM"/>
    </source>
</evidence>
<keyword evidence="2" id="KW-0472">Membrane</keyword>
<feature type="transmembrane region" description="Helical" evidence="2">
    <location>
        <begin position="169"/>
        <end position="192"/>
    </location>
</feature>
<proteinExistence type="predicted"/>
<protein>
    <recommendedName>
        <fullName evidence="5">Glycerophosphoryl diester phosphodiesterase membrane domain-containing protein</fullName>
    </recommendedName>
</protein>
<dbReference type="KEGG" id="hlr:HALLA_04065"/>
<feature type="region of interest" description="Disordered" evidence="1">
    <location>
        <begin position="1"/>
        <end position="21"/>
    </location>
</feature>
<feature type="transmembrane region" description="Helical" evidence="2">
    <location>
        <begin position="138"/>
        <end position="157"/>
    </location>
</feature>
<gene>
    <name evidence="3" type="ORF">HALLA_04065</name>
</gene>
<geneLocation type="plasmid" evidence="3">
    <name>unnamed</name>
</geneLocation>
<dbReference type="HOGENOM" id="CLU_086557_0_0_2"/>
<accession>W0JWF2</accession>
<reference evidence="3 4" key="1">
    <citation type="submission" date="2014-01" db="EMBL/GenBank/DDBJ databases">
        <authorList>
            <consortium name="DOE Joint Genome Institute"/>
            <person name="Anderson I."/>
            <person name="Huntemann M."/>
            <person name="Han J."/>
            <person name="Chen A."/>
            <person name="Kyrpides N."/>
            <person name="Mavromatis K."/>
            <person name="Markowitz V."/>
            <person name="Palaniappan K."/>
            <person name="Ivanova N."/>
            <person name="Schaumberg A."/>
            <person name="Pati A."/>
            <person name="Liolios K."/>
            <person name="Nordberg H.P."/>
            <person name="Cantor M.N."/>
            <person name="Hua S.X."/>
            <person name="Woyke T."/>
        </authorList>
    </citation>
    <scope>NUCLEOTIDE SEQUENCE [LARGE SCALE GENOMIC DNA]</scope>
    <source>
        <strain evidence="3 4">XH-48</strain>
        <plasmid evidence="4">1</plasmid>
    </source>
</reference>
<dbReference type="EMBL" id="CP007056">
    <property type="protein sequence ID" value="AHG01580.1"/>
    <property type="molecule type" value="Genomic_DNA"/>
</dbReference>
<keyword evidence="3" id="KW-0614">Plasmid</keyword>
<evidence type="ECO:0000256" key="1">
    <source>
        <dbReference type="SAM" id="MobiDB-lite"/>
    </source>
</evidence>
<dbReference type="eggNOG" id="arCOG10188">
    <property type="taxonomic scope" value="Archaea"/>
</dbReference>
<dbReference type="AlphaFoldDB" id="W0JWF2"/>
<evidence type="ECO:0000256" key="2">
    <source>
        <dbReference type="SAM" id="Phobius"/>
    </source>
</evidence>
<organism evidence="3 4">
    <name type="scientific">Halostagnicola larsenii XH-48</name>
    <dbReference type="NCBI Taxonomy" id="797299"/>
    <lineage>
        <taxon>Archaea</taxon>
        <taxon>Methanobacteriati</taxon>
        <taxon>Methanobacteriota</taxon>
        <taxon>Stenosarchaea group</taxon>
        <taxon>Halobacteria</taxon>
        <taxon>Halobacteriales</taxon>
        <taxon>Natrialbaceae</taxon>
        <taxon>Halostagnicola</taxon>
    </lineage>
</organism>
<dbReference type="GeneID" id="25146978"/>
<keyword evidence="2" id="KW-1133">Transmembrane helix</keyword>
<dbReference type="OrthoDB" id="163483at2157"/>
<feature type="transmembrane region" description="Helical" evidence="2">
    <location>
        <begin position="39"/>
        <end position="57"/>
    </location>
</feature>
<name>W0JWF2_9EURY</name>
<feature type="transmembrane region" description="Helical" evidence="2">
    <location>
        <begin position="103"/>
        <end position="126"/>
    </location>
</feature>
<evidence type="ECO:0000313" key="3">
    <source>
        <dbReference type="EMBL" id="AHG01580.1"/>
    </source>
</evidence>
<feature type="transmembrane region" description="Helical" evidence="2">
    <location>
        <begin position="238"/>
        <end position="256"/>
    </location>
</feature>
<feature type="transmembrane region" description="Helical" evidence="2">
    <location>
        <begin position="213"/>
        <end position="232"/>
    </location>
</feature>
<sequence>MTDRNTAESTNQREAARTRDTDPGVLTASLAELRHNPRLFLPFLLAGLAVSAINAIHRIDPIPTRHVETILEGNINVAFVGYPAGYRSSSLVLEPVLGLRLPYLLWGLGSYVFSLTILSVAGVLVISRVVDVEPTIDSWVGFGALVLAFDLVDRTLGSINALQEMGLLFGIPILAIWFLVFIRLFATPGLVVQGRSLGAAIYDSRRITRGHSGGIFVLILVIGLGNAVLGAIPIAGTALSTTLIGALHAAVIGVFVRQTSPISTGP</sequence>
<keyword evidence="2" id="KW-0812">Transmembrane</keyword>